<dbReference type="EMBL" id="FNQM01000003">
    <property type="protein sequence ID" value="SEA18372.1"/>
    <property type="molecule type" value="Genomic_DNA"/>
</dbReference>
<dbReference type="Pfam" id="PF02643">
    <property type="entry name" value="DUF192"/>
    <property type="match status" value="1"/>
</dbReference>
<proteinExistence type="predicted"/>
<evidence type="ECO:0008006" key="4">
    <source>
        <dbReference type="Google" id="ProtNLM"/>
    </source>
</evidence>
<evidence type="ECO:0000256" key="1">
    <source>
        <dbReference type="SAM" id="SignalP"/>
    </source>
</evidence>
<protein>
    <recommendedName>
        <fullName evidence="4">DUF192 domain-containing protein</fullName>
    </recommendedName>
</protein>
<dbReference type="AlphaFoldDB" id="A0A1H3Z515"/>
<reference evidence="2 3" key="1">
    <citation type="submission" date="2016-10" db="EMBL/GenBank/DDBJ databases">
        <authorList>
            <person name="de Groot N.N."/>
        </authorList>
    </citation>
    <scope>NUCLEOTIDE SEQUENCE [LARGE SCALE GENOMIC DNA]</scope>
    <source>
        <strain evidence="2 3">DSM 15345</strain>
    </source>
</reference>
<gene>
    <name evidence="2" type="ORF">SAMN05444370_103379</name>
</gene>
<dbReference type="RefSeq" id="WP_175478794.1">
    <property type="nucleotide sequence ID" value="NZ_FNQM01000003.1"/>
</dbReference>
<evidence type="ECO:0000313" key="2">
    <source>
        <dbReference type="EMBL" id="SEA18372.1"/>
    </source>
</evidence>
<keyword evidence="3" id="KW-1185">Reference proteome</keyword>
<dbReference type="Gene3D" id="2.60.120.1140">
    <property type="entry name" value="Protein of unknown function DUF192"/>
    <property type="match status" value="1"/>
</dbReference>
<dbReference type="InterPro" id="IPR003795">
    <property type="entry name" value="DUF192"/>
</dbReference>
<dbReference type="InterPro" id="IPR038695">
    <property type="entry name" value="Saro_0823-like_sf"/>
</dbReference>
<dbReference type="PANTHER" id="PTHR37953:SF1">
    <property type="entry name" value="UPF0127 PROTEIN MJ1496"/>
    <property type="match status" value="1"/>
</dbReference>
<dbReference type="Proteomes" id="UP000198703">
    <property type="component" value="Unassembled WGS sequence"/>
</dbReference>
<keyword evidence="1" id="KW-0732">Signal</keyword>
<organism evidence="2 3">
    <name type="scientific">Rubrimonas cliftonensis</name>
    <dbReference type="NCBI Taxonomy" id="89524"/>
    <lineage>
        <taxon>Bacteria</taxon>
        <taxon>Pseudomonadati</taxon>
        <taxon>Pseudomonadota</taxon>
        <taxon>Alphaproteobacteria</taxon>
        <taxon>Rhodobacterales</taxon>
        <taxon>Paracoccaceae</taxon>
        <taxon>Rubrimonas</taxon>
    </lineage>
</organism>
<evidence type="ECO:0000313" key="3">
    <source>
        <dbReference type="Proteomes" id="UP000198703"/>
    </source>
</evidence>
<feature type="signal peptide" evidence="1">
    <location>
        <begin position="1"/>
        <end position="22"/>
    </location>
</feature>
<accession>A0A1H3Z515</accession>
<dbReference type="STRING" id="89524.SAMN05444370_103379"/>
<feature type="chain" id="PRO_5011662100" description="DUF192 domain-containing protein" evidence="1">
    <location>
        <begin position="23"/>
        <end position="180"/>
    </location>
</feature>
<sequence length="180" mass="18852">MAGLIGPRRMAASAVVALVAFAGPAAAPAASGACPTDRIDIALEGGADRVRVAAFAVEIADTPEERAQGLMNRTDLAQDAGMLFVFERPRPVAFWMKDTPLSLDMLFFGPDGRLCGLVERAEPYTLDPRHSDCDTLAVLEIHGGLAERLGIGLGARARHAAFGDEGAAWPCSVARPPEAG</sequence>
<dbReference type="PANTHER" id="PTHR37953">
    <property type="entry name" value="UPF0127 PROTEIN MJ1496"/>
    <property type="match status" value="1"/>
</dbReference>
<name>A0A1H3Z515_9RHOB</name>